<comment type="caution">
    <text evidence="2">The sequence shown here is derived from an EMBL/GenBank/DDBJ whole genome shotgun (WGS) entry which is preliminary data.</text>
</comment>
<dbReference type="InterPro" id="IPR000073">
    <property type="entry name" value="AB_hydrolase_1"/>
</dbReference>
<dbReference type="EMBL" id="LGRX02000421">
    <property type="protein sequence ID" value="KAK3288629.1"/>
    <property type="molecule type" value="Genomic_DNA"/>
</dbReference>
<dbReference type="PANTHER" id="PTHR12277">
    <property type="entry name" value="ALPHA/BETA HYDROLASE DOMAIN-CONTAINING PROTEIN"/>
    <property type="match status" value="1"/>
</dbReference>
<dbReference type="Proteomes" id="UP001190700">
    <property type="component" value="Unassembled WGS sequence"/>
</dbReference>
<protein>
    <recommendedName>
        <fullName evidence="1">AB hydrolase-1 domain-containing protein</fullName>
    </recommendedName>
</protein>
<evidence type="ECO:0000259" key="1">
    <source>
        <dbReference type="Pfam" id="PF12697"/>
    </source>
</evidence>
<dbReference type="AlphaFoldDB" id="A0AAE0H2G6"/>
<keyword evidence="3" id="KW-1185">Reference proteome</keyword>
<evidence type="ECO:0000313" key="3">
    <source>
        <dbReference type="Proteomes" id="UP001190700"/>
    </source>
</evidence>
<organism evidence="2 3">
    <name type="scientific">Cymbomonas tetramitiformis</name>
    <dbReference type="NCBI Taxonomy" id="36881"/>
    <lineage>
        <taxon>Eukaryota</taxon>
        <taxon>Viridiplantae</taxon>
        <taxon>Chlorophyta</taxon>
        <taxon>Pyramimonadophyceae</taxon>
        <taxon>Pyramimonadales</taxon>
        <taxon>Pyramimonadaceae</taxon>
        <taxon>Cymbomonas</taxon>
    </lineage>
</organism>
<dbReference type="SUPFAM" id="SSF53474">
    <property type="entry name" value="alpha/beta-Hydrolases"/>
    <property type="match status" value="1"/>
</dbReference>
<reference evidence="2 3" key="1">
    <citation type="journal article" date="2015" name="Genome Biol. Evol.">
        <title>Comparative Genomics of a Bacterivorous Green Alga Reveals Evolutionary Causalities and Consequences of Phago-Mixotrophic Mode of Nutrition.</title>
        <authorList>
            <person name="Burns J.A."/>
            <person name="Paasch A."/>
            <person name="Narechania A."/>
            <person name="Kim E."/>
        </authorList>
    </citation>
    <scope>NUCLEOTIDE SEQUENCE [LARGE SCALE GENOMIC DNA]</scope>
    <source>
        <strain evidence="2 3">PLY_AMNH</strain>
    </source>
</reference>
<feature type="domain" description="AB hydrolase-1" evidence="1">
    <location>
        <begin position="101"/>
        <end position="260"/>
    </location>
</feature>
<proteinExistence type="predicted"/>
<dbReference type="InterPro" id="IPR029058">
    <property type="entry name" value="AB_hydrolase_fold"/>
</dbReference>
<sequence>MMSFPEGGEGWSWENLFPFVFQPNAYDAIEGEEHTLARLHLNGYFTFHLRLPSTSSSRSVKMLCVCCFPRSLEEDSFVGEHLKQEDVERLLAADGERTIALYVHGNAESVHSCFVARNFVNRHLSAVYLSFEWQGYGTNMASSPRFDAQSERCLALLRLLLKRGKAKPRNPVLLVGYSLGCAVLLDAIRKERTACDARIAGLRAPIGTLLLAPFLSAASLIVSPPVVTDVVTHLFPPMNNADAVMYLRTDVLVVHGAKDEIIPARHSSRLVRSFRSAVANRSHRSDTLLVPEATHTNLLLGPNISYVSSVVRKFFRMQKRAYATHAEPLRRQRRDAPTVRGSSVIEI</sequence>
<dbReference type="Pfam" id="PF12697">
    <property type="entry name" value="Abhydrolase_6"/>
    <property type="match status" value="1"/>
</dbReference>
<evidence type="ECO:0000313" key="2">
    <source>
        <dbReference type="EMBL" id="KAK3288629.1"/>
    </source>
</evidence>
<name>A0AAE0H2G6_9CHLO</name>
<gene>
    <name evidence="2" type="ORF">CYMTET_3847</name>
</gene>
<accession>A0AAE0H2G6</accession>
<dbReference type="Gene3D" id="3.40.50.1820">
    <property type="entry name" value="alpha/beta hydrolase"/>
    <property type="match status" value="1"/>
</dbReference>